<name>A0A250LLH8_9BURK</name>
<dbReference type="RefSeq" id="WP_076841532.1">
    <property type="nucleotide sequence ID" value="NZ_AP018360.1"/>
</dbReference>
<reference evidence="1" key="1">
    <citation type="journal article" date="2016" name="Biosci. Biotechnol. Biochem.">
        <title>Bioconversion of AHX to AOH by resting cells of Burkholderia contaminans CH-1.</title>
        <authorList>
            <person name="Choi J.H."/>
            <person name="Kikuchi A."/>
            <person name="Pumkaeo P."/>
            <person name="Hirai H."/>
            <person name="Tokuyama S."/>
            <person name="Kawagishi H."/>
        </authorList>
    </citation>
    <scope>NUCLEOTIDE SEQUENCE</scope>
    <source>
        <strain evidence="1">CH-1</strain>
        <plasmid evidence="1">pBC453</plasmid>
    </source>
</reference>
<geneLocation type="plasmid" evidence="1">
    <name>pBC453</name>
</geneLocation>
<proteinExistence type="predicted"/>
<keyword evidence="1" id="KW-0614">Plasmid</keyword>
<evidence type="ECO:0000313" key="2">
    <source>
        <dbReference type="EMBL" id="WFN23670.1"/>
    </source>
</evidence>
<evidence type="ECO:0000313" key="1">
    <source>
        <dbReference type="EMBL" id="BBA45415.1"/>
    </source>
</evidence>
<evidence type="ECO:0000313" key="3">
    <source>
        <dbReference type="Proteomes" id="UP001220209"/>
    </source>
</evidence>
<dbReference type="InterPro" id="IPR027417">
    <property type="entry name" value="P-loop_NTPase"/>
</dbReference>
<geneLocation type="plasmid" evidence="2 3">
    <name>unnamed1</name>
</geneLocation>
<dbReference type="Proteomes" id="UP001220209">
    <property type="component" value="Plasmid unnamed1"/>
</dbReference>
<sequence>MRKGTLLTAEVVANLVADCLGAVKVLCIVGRCGTGKTMSLKRWSDAVCEAGTVRVAYVDNHTLLAANTVGVAFDGKLKSAAPGHYPMFDLAGADVVIVDEPLQNRELVARLFAHTDVNKGPFMHRLLVLPVQEEGALDILEIPRSSLRMYFVEGVRL</sequence>
<gene>
    <name evidence="1" type="ORF">BCCH1_79260</name>
    <name evidence="2" type="ORF">LXE91_39735</name>
</gene>
<protein>
    <submittedName>
        <fullName evidence="1">Uncharacterized protein</fullName>
    </submittedName>
</protein>
<dbReference type="EMBL" id="CP090643">
    <property type="protein sequence ID" value="WFN23670.1"/>
    <property type="molecule type" value="Genomic_DNA"/>
</dbReference>
<reference evidence="2 3" key="3">
    <citation type="submission" date="2021-12" db="EMBL/GenBank/DDBJ databases">
        <title>Genomic and phenotypic characterization of three Burkholderia contaminans isolates recovered from different sources.</title>
        <authorList>
            <person name="Lopez De Volder A."/>
            <person name="Fan Y."/>
            <person name="Nunvar J."/>
            <person name="Herrera T."/>
            <person name="Timp W."/>
            <person name="Degrossi J."/>
        </authorList>
    </citation>
    <scope>NUCLEOTIDE SEQUENCE [LARGE SCALE GENOMIC DNA]</scope>
    <source>
        <strain evidence="2 3">LMG 23361</strain>
        <plasmid evidence="2 3">unnamed1</plasmid>
    </source>
</reference>
<dbReference type="EMBL" id="AP018360">
    <property type="protein sequence ID" value="BBA45415.1"/>
    <property type="molecule type" value="Genomic_DNA"/>
</dbReference>
<dbReference type="SUPFAM" id="SSF52540">
    <property type="entry name" value="P-loop containing nucleoside triphosphate hydrolases"/>
    <property type="match status" value="1"/>
</dbReference>
<organism evidence="1">
    <name type="scientific">Burkholderia contaminans</name>
    <dbReference type="NCBI Taxonomy" id="488447"/>
    <lineage>
        <taxon>Bacteria</taxon>
        <taxon>Pseudomonadati</taxon>
        <taxon>Pseudomonadota</taxon>
        <taxon>Betaproteobacteria</taxon>
        <taxon>Burkholderiales</taxon>
        <taxon>Burkholderiaceae</taxon>
        <taxon>Burkholderia</taxon>
        <taxon>Burkholderia cepacia complex</taxon>
    </lineage>
</organism>
<dbReference type="OrthoDB" id="10007937at2"/>
<dbReference type="AlphaFoldDB" id="A0A250LLH8"/>
<accession>A0A250LLH8</accession>
<reference evidence="1" key="2">
    <citation type="journal article" date="2017" name="Genome Announc.">
        <title>High-Quality Draft Genome Sequence of Burkholderia contaminans CH-1, a Gram-Negative Bacterium That Metabolizes 2-Azahypoxanthine, a Plant Growth-Regulating Compound.</title>
        <authorList>
            <person name="Choi J.-H."/>
            <person name="Sugiura H."/>
            <person name="Moriuchi R."/>
            <person name="Kawagishi H."/>
            <person name="Dohra H."/>
        </authorList>
    </citation>
    <scope>NUCLEOTIDE SEQUENCE</scope>
    <source>
        <strain evidence="1">CH-1</strain>
        <plasmid evidence="1">pBC453</plasmid>
    </source>
</reference>